<organism evidence="1">
    <name type="scientific">Solanum lycopersicum</name>
    <name type="common">Tomato</name>
    <name type="synonym">Lycopersicon esculentum</name>
    <dbReference type="NCBI Taxonomy" id="4081"/>
    <lineage>
        <taxon>Eukaryota</taxon>
        <taxon>Viridiplantae</taxon>
        <taxon>Streptophyta</taxon>
        <taxon>Embryophyta</taxon>
        <taxon>Tracheophyta</taxon>
        <taxon>Spermatophyta</taxon>
        <taxon>Magnoliopsida</taxon>
        <taxon>eudicotyledons</taxon>
        <taxon>Gunneridae</taxon>
        <taxon>Pentapetalae</taxon>
        <taxon>asterids</taxon>
        <taxon>lamiids</taxon>
        <taxon>Solanales</taxon>
        <taxon>Solanaceae</taxon>
        <taxon>Solanoideae</taxon>
        <taxon>Solaneae</taxon>
        <taxon>Solanum</taxon>
        <taxon>Solanum subgen. Lycopersicon</taxon>
    </lineage>
</organism>
<evidence type="ECO:0000313" key="1">
    <source>
        <dbReference type="EnsemblPlants" id="Solyc08g047960.1.1.1"/>
    </source>
</evidence>
<sequence>MYLFYSQFLYSSYFILEYSDNRLPIQPDNLCSSVDESDTNKSIYIMNKVIVMSHNIVDYLFENMMGEQLPQISNVL</sequence>
<name>A0A3Q7HL70_SOLLC</name>
<dbReference type="AlphaFoldDB" id="A0A3Q7HL70"/>
<keyword evidence="2" id="KW-1185">Reference proteome</keyword>
<dbReference type="Proteomes" id="UP000004994">
    <property type="component" value="Chromosome 8"/>
</dbReference>
<dbReference type="PaxDb" id="4081-Solyc08g047960.1.1"/>
<reference evidence="1" key="2">
    <citation type="submission" date="2019-01" db="UniProtKB">
        <authorList>
            <consortium name="EnsemblPlants"/>
        </authorList>
    </citation>
    <scope>IDENTIFICATION</scope>
    <source>
        <strain evidence="1">cv. Heinz 1706</strain>
    </source>
</reference>
<proteinExistence type="predicted"/>
<dbReference type="EnsemblPlants" id="Solyc08g047960.1.1">
    <property type="protein sequence ID" value="Solyc08g047960.1.1.1"/>
    <property type="gene ID" value="Solyc08g047960.1"/>
</dbReference>
<reference evidence="1" key="1">
    <citation type="journal article" date="2012" name="Nature">
        <title>The tomato genome sequence provides insights into fleshy fruit evolution.</title>
        <authorList>
            <consortium name="Tomato Genome Consortium"/>
        </authorList>
    </citation>
    <scope>NUCLEOTIDE SEQUENCE [LARGE SCALE GENOMIC DNA]</scope>
    <source>
        <strain evidence="1">cv. Heinz 1706</strain>
    </source>
</reference>
<evidence type="ECO:0000313" key="2">
    <source>
        <dbReference type="Proteomes" id="UP000004994"/>
    </source>
</evidence>
<protein>
    <submittedName>
        <fullName evidence="1">Uncharacterized protein</fullName>
    </submittedName>
</protein>
<accession>A0A3Q7HL70</accession>
<dbReference type="Gramene" id="Solyc08g047960.1.1">
    <property type="protein sequence ID" value="Solyc08g047960.1.1.1"/>
    <property type="gene ID" value="Solyc08g047960.1"/>
</dbReference>
<dbReference type="InParanoid" id="A0A3Q7HL70"/>